<keyword evidence="3" id="KW-1185">Reference proteome</keyword>
<dbReference type="GO" id="GO:0042393">
    <property type="term" value="F:histone binding"/>
    <property type="evidence" value="ECO:0007669"/>
    <property type="project" value="InterPro"/>
</dbReference>
<feature type="compositionally biased region" description="Polar residues" evidence="1">
    <location>
        <begin position="575"/>
        <end position="594"/>
    </location>
</feature>
<dbReference type="PANTHER" id="PTHR15992">
    <property type="entry name" value="HOLLIDAY JUNCTION RECOGNITION PROTEIN"/>
    <property type="match status" value="1"/>
</dbReference>
<feature type="compositionally biased region" description="Basic and acidic residues" evidence="1">
    <location>
        <begin position="110"/>
        <end position="124"/>
    </location>
</feature>
<dbReference type="OrthoDB" id="2420608at2759"/>
<feature type="compositionally biased region" description="Low complexity" evidence="1">
    <location>
        <begin position="512"/>
        <end position="528"/>
    </location>
</feature>
<comment type="caution">
    <text evidence="2">The sequence shown here is derived from an EMBL/GenBank/DDBJ whole genome shotgun (WGS) entry which is preliminary data.</text>
</comment>
<dbReference type="EMBL" id="MU032348">
    <property type="protein sequence ID" value="KAF3764458.1"/>
    <property type="molecule type" value="Genomic_DNA"/>
</dbReference>
<dbReference type="PANTHER" id="PTHR15992:SF5">
    <property type="entry name" value="HOLLIDAY JUNCTION RECOGNITION PROTEIN"/>
    <property type="match status" value="1"/>
</dbReference>
<evidence type="ECO:0000256" key="1">
    <source>
        <dbReference type="SAM" id="MobiDB-lite"/>
    </source>
</evidence>
<dbReference type="AlphaFoldDB" id="A0A9P4Y0K0"/>
<feature type="region of interest" description="Disordered" evidence="1">
    <location>
        <begin position="647"/>
        <end position="695"/>
    </location>
</feature>
<organism evidence="2 3">
    <name type="scientific">Cryphonectria parasitica (strain ATCC 38755 / EP155)</name>
    <dbReference type="NCBI Taxonomy" id="660469"/>
    <lineage>
        <taxon>Eukaryota</taxon>
        <taxon>Fungi</taxon>
        <taxon>Dikarya</taxon>
        <taxon>Ascomycota</taxon>
        <taxon>Pezizomycotina</taxon>
        <taxon>Sordariomycetes</taxon>
        <taxon>Sordariomycetidae</taxon>
        <taxon>Diaporthales</taxon>
        <taxon>Cryphonectriaceae</taxon>
        <taxon>Cryphonectria-Endothia species complex</taxon>
        <taxon>Cryphonectria</taxon>
    </lineage>
</organism>
<gene>
    <name evidence="2" type="ORF">M406DRAFT_71004</name>
</gene>
<evidence type="ECO:0000313" key="2">
    <source>
        <dbReference type="EMBL" id="KAF3764458.1"/>
    </source>
</evidence>
<feature type="compositionally biased region" description="Polar residues" evidence="1">
    <location>
        <begin position="237"/>
        <end position="246"/>
    </location>
</feature>
<feature type="region of interest" description="Disordered" evidence="1">
    <location>
        <begin position="722"/>
        <end position="741"/>
    </location>
</feature>
<dbReference type="RefSeq" id="XP_040775419.1">
    <property type="nucleotide sequence ID" value="XM_040925387.1"/>
</dbReference>
<dbReference type="GO" id="GO:0046982">
    <property type="term" value="F:protein heterodimerization activity"/>
    <property type="evidence" value="ECO:0007669"/>
    <property type="project" value="InterPro"/>
</dbReference>
<dbReference type="InterPro" id="IPR009072">
    <property type="entry name" value="Histone-fold"/>
</dbReference>
<dbReference type="GO" id="GO:0005634">
    <property type="term" value="C:nucleus"/>
    <property type="evidence" value="ECO:0007669"/>
    <property type="project" value="InterPro"/>
</dbReference>
<feature type="region of interest" description="Disordered" evidence="1">
    <location>
        <begin position="436"/>
        <end position="594"/>
    </location>
</feature>
<feature type="compositionally biased region" description="Basic residues" evidence="1">
    <location>
        <begin position="299"/>
        <end position="319"/>
    </location>
</feature>
<reference evidence="2" key="1">
    <citation type="journal article" date="2020" name="Phytopathology">
        <title>Genome sequence of the chestnut blight fungus Cryphonectria parasitica EP155: A fundamental resource for an archetypical invasive plant pathogen.</title>
        <authorList>
            <person name="Crouch J.A."/>
            <person name="Dawe A."/>
            <person name="Aerts A."/>
            <person name="Barry K."/>
            <person name="Churchill A.C.L."/>
            <person name="Grimwood J."/>
            <person name="Hillman B."/>
            <person name="Milgroom M.G."/>
            <person name="Pangilinan J."/>
            <person name="Smith M."/>
            <person name="Salamov A."/>
            <person name="Schmutz J."/>
            <person name="Yadav J."/>
            <person name="Grigoriev I.V."/>
            <person name="Nuss D."/>
        </authorList>
    </citation>
    <scope>NUCLEOTIDE SEQUENCE</scope>
    <source>
        <strain evidence="2">EP155</strain>
    </source>
</reference>
<proteinExistence type="predicted"/>
<feature type="compositionally biased region" description="Basic residues" evidence="1">
    <location>
        <begin position="213"/>
        <end position="222"/>
    </location>
</feature>
<feature type="region of interest" description="Disordered" evidence="1">
    <location>
        <begin position="178"/>
        <end position="358"/>
    </location>
</feature>
<protein>
    <submittedName>
        <fullName evidence="2">Uncharacterized protein</fullName>
    </submittedName>
</protein>
<dbReference type="Gene3D" id="1.10.20.10">
    <property type="entry name" value="Histone, subunit A"/>
    <property type="match status" value="1"/>
</dbReference>
<sequence>MKPPVKRRKTSVAQTNTDEDDELFIEPEEINRRRDPNVQLQQGRDRAANRLKSRFESIFAKYEKDFDGVGDVIDIMTGEIVEDNGHLRSMEVTEVGRDETGEDSSDEEQDHSMMGDKYLDREPNPEAMAVPRDPWKGPEKGPESRWPQMGMRGTPQLSSLFGNGNAYMMMPAPPFPPLDLGPPSSVDPNWQAPELPQSAFLSDGHEQEQAPRKGVRKSLLRPHSRDADDEEDVLLGTSGSPLQTKESPLIRQKFPAVDSSPNNDNSHYNLIKDVIENMPDTPPSIRKTRTARSLGKPSPLRKHHAKPRIARRPQNRKGGRRSEGTKELSQVEKAGHVETETESVQHVDACQQNPVDQTSWQDSDVELFLDVTGAGSKKPARQRLFVDISMTKQISQGTSGSVNRRAIKEVADEAVRVCKKSTVELPVRISAALHEVTAKGRHSQATLEDRQGKQTEDSGKKPREKFARNMMDPDFMFSDEETLLPRRRVRRQTGPTGRPLAAVLVDTPGSSEAPHAQEQPSEAEQQSELKPLHTQVRAPRRRCSSKLGSGSGSAVKDTITEQPRSEPVGTDASRAAQQQPSTPQAKSKQTIGTPATTASLISLLSDAEDDEDEISFDLSEFTPSGHHRILVHRPLFPRLSTSFSSSIMSNKNTKKKTKRASLNLGTHSTKSHKFRTPARTTPLGPVRGATTGDDTRKKMKKVEGGRRTKKLAQSVVRVLGQGSEVNNGGTGRSASPAGSVVQTPGGTRRRCGEDGWTCERDFCFICM</sequence>
<feature type="compositionally biased region" description="Basic and acidic residues" evidence="1">
    <location>
        <begin position="447"/>
        <end position="467"/>
    </location>
</feature>
<feature type="compositionally biased region" description="Basic and acidic residues" evidence="1">
    <location>
        <begin position="320"/>
        <end position="345"/>
    </location>
</feature>
<dbReference type="InterPro" id="IPR018465">
    <property type="entry name" value="Scm3/HJURP"/>
</dbReference>
<accession>A0A9P4Y0K0</accession>
<evidence type="ECO:0000313" key="3">
    <source>
        <dbReference type="Proteomes" id="UP000803844"/>
    </source>
</evidence>
<feature type="compositionally biased region" description="Basic and acidic residues" evidence="1">
    <location>
        <begin position="133"/>
        <end position="143"/>
    </location>
</feature>
<name>A0A9P4Y0K0_CRYP1</name>
<feature type="region of interest" description="Disordered" evidence="1">
    <location>
        <begin position="96"/>
        <end position="158"/>
    </location>
</feature>
<feature type="compositionally biased region" description="Polar residues" evidence="1">
    <location>
        <begin position="259"/>
        <end position="268"/>
    </location>
</feature>
<feature type="compositionally biased region" description="Acidic residues" evidence="1">
    <location>
        <begin position="100"/>
        <end position="109"/>
    </location>
</feature>
<dbReference type="Proteomes" id="UP000803844">
    <property type="component" value="Unassembled WGS sequence"/>
</dbReference>
<dbReference type="Pfam" id="PF10384">
    <property type="entry name" value="Scm3"/>
    <property type="match status" value="1"/>
</dbReference>
<dbReference type="GeneID" id="63842516"/>